<reference evidence="1 2" key="1">
    <citation type="journal article" date="2015" name="Fungal Genet. Biol.">
        <title>Evolution of novel wood decay mechanisms in Agaricales revealed by the genome sequences of Fistulina hepatica and Cylindrobasidium torrendii.</title>
        <authorList>
            <person name="Floudas D."/>
            <person name="Held B.W."/>
            <person name="Riley R."/>
            <person name="Nagy L.G."/>
            <person name="Koehler G."/>
            <person name="Ransdell A.S."/>
            <person name="Younus H."/>
            <person name="Chow J."/>
            <person name="Chiniquy J."/>
            <person name="Lipzen A."/>
            <person name="Tritt A."/>
            <person name="Sun H."/>
            <person name="Haridas S."/>
            <person name="LaButti K."/>
            <person name="Ohm R.A."/>
            <person name="Kues U."/>
            <person name="Blanchette R.A."/>
            <person name="Grigoriev I.V."/>
            <person name="Minto R.E."/>
            <person name="Hibbett D.S."/>
        </authorList>
    </citation>
    <scope>NUCLEOTIDE SEQUENCE [LARGE SCALE GENOMIC DNA]</scope>
    <source>
        <strain evidence="1 2">FP15055 ss-10</strain>
    </source>
</reference>
<name>A0A0D7ARR4_9AGAR</name>
<accession>A0A0D7ARR4</accession>
<protein>
    <submittedName>
        <fullName evidence="1">Uncharacterized protein</fullName>
    </submittedName>
</protein>
<dbReference type="STRING" id="1314674.A0A0D7ARR4"/>
<proteinExistence type="predicted"/>
<dbReference type="OrthoDB" id="3251235at2759"/>
<organism evidence="1 2">
    <name type="scientific">Cylindrobasidium torrendii FP15055 ss-10</name>
    <dbReference type="NCBI Taxonomy" id="1314674"/>
    <lineage>
        <taxon>Eukaryota</taxon>
        <taxon>Fungi</taxon>
        <taxon>Dikarya</taxon>
        <taxon>Basidiomycota</taxon>
        <taxon>Agaricomycotina</taxon>
        <taxon>Agaricomycetes</taxon>
        <taxon>Agaricomycetidae</taxon>
        <taxon>Agaricales</taxon>
        <taxon>Marasmiineae</taxon>
        <taxon>Physalacriaceae</taxon>
        <taxon>Cylindrobasidium</taxon>
    </lineage>
</organism>
<dbReference type="Proteomes" id="UP000054007">
    <property type="component" value="Unassembled WGS sequence"/>
</dbReference>
<keyword evidence="2" id="KW-1185">Reference proteome</keyword>
<gene>
    <name evidence="1" type="ORF">CYLTODRAFT_460177</name>
</gene>
<dbReference type="AlphaFoldDB" id="A0A0D7ARR4"/>
<evidence type="ECO:0000313" key="1">
    <source>
        <dbReference type="EMBL" id="KIY61048.1"/>
    </source>
</evidence>
<evidence type="ECO:0000313" key="2">
    <source>
        <dbReference type="Proteomes" id="UP000054007"/>
    </source>
</evidence>
<sequence>MRNVPPITLRELHPAILAARAVCDHLEGQFNTLARGKKHTTPKKEKDVLKLRGLIEMGGHYIYVEGRKVSKQDKARDFLEEAPLGCQAAPVEYPTGILKMVAVSNSRFGWFLDHRMFLGVAAFTRPKVKSDEYLSELTSGACVCWCAGCACPLENASTEQLWEGLCLQGYETYPQRTHSLLMPTQVAVTPRSSDTNVFGDLLALPACD</sequence>
<dbReference type="EMBL" id="KN881082">
    <property type="protein sequence ID" value="KIY61048.1"/>
    <property type="molecule type" value="Genomic_DNA"/>
</dbReference>